<organism evidence="3 4">
    <name type="scientific">Mycobacterium spongiae</name>
    <dbReference type="NCBI Taxonomy" id="886343"/>
    <lineage>
        <taxon>Bacteria</taxon>
        <taxon>Bacillati</taxon>
        <taxon>Actinomycetota</taxon>
        <taxon>Actinomycetes</taxon>
        <taxon>Mycobacteriales</taxon>
        <taxon>Mycobacteriaceae</taxon>
        <taxon>Mycobacterium</taxon>
    </lineage>
</organism>
<dbReference type="EMBL" id="CP046600">
    <property type="protein sequence ID" value="QUR68487.1"/>
    <property type="molecule type" value="Genomic_DNA"/>
</dbReference>
<gene>
    <name evidence="3" type="ORF">F6B93_16630</name>
</gene>
<keyword evidence="4" id="KW-1185">Reference proteome</keyword>
<protein>
    <submittedName>
        <fullName evidence="3">DUF732 domain-containing protein</fullName>
    </submittedName>
</protein>
<evidence type="ECO:0000259" key="2">
    <source>
        <dbReference type="Pfam" id="PF05305"/>
    </source>
</evidence>
<evidence type="ECO:0000256" key="1">
    <source>
        <dbReference type="SAM" id="SignalP"/>
    </source>
</evidence>
<accession>A0A975PXV5</accession>
<dbReference type="Pfam" id="PF05305">
    <property type="entry name" value="DUF732"/>
    <property type="match status" value="1"/>
</dbReference>
<keyword evidence="1" id="KW-0732">Signal</keyword>
<dbReference type="Proteomes" id="UP000682202">
    <property type="component" value="Chromosome"/>
</dbReference>
<reference evidence="3" key="1">
    <citation type="submission" date="2019-12" db="EMBL/GenBank/DDBJ databases">
        <title>Mycobacterium spongiae sp. nov.</title>
        <authorList>
            <person name="Stinear T."/>
        </authorList>
    </citation>
    <scope>NUCLEOTIDE SEQUENCE</scope>
    <source>
        <strain evidence="3">FSD4b-SM</strain>
    </source>
</reference>
<dbReference type="AlphaFoldDB" id="A0A975PXV5"/>
<feature type="domain" description="DUF732" evidence="2">
    <location>
        <begin position="38"/>
        <end position="107"/>
    </location>
</feature>
<dbReference type="InterPro" id="IPR007969">
    <property type="entry name" value="DUF732"/>
</dbReference>
<proteinExistence type="predicted"/>
<evidence type="ECO:0000313" key="3">
    <source>
        <dbReference type="EMBL" id="QUR68487.1"/>
    </source>
</evidence>
<sequence>MATMISSRVIAAFTTAVGASAIGLAVATAGTASANTTDEEFLAQMRAIGVSFSSPQAAGQQGQQVCGELAAGKNGTDIAEEVLSQTDLTAKQAAYFVVDATRAYCPEYASQLT</sequence>
<feature type="signal peptide" evidence="1">
    <location>
        <begin position="1"/>
        <end position="34"/>
    </location>
</feature>
<dbReference type="KEGG" id="mspg:F6B93_16630"/>
<name>A0A975PXV5_9MYCO</name>
<evidence type="ECO:0000313" key="4">
    <source>
        <dbReference type="Proteomes" id="UP000682202"/>
    </source>
</evidence>
<feature type="chain" id="PRO_5036800552" evidence="1">
    <location>
        <begin position="35"/>
        <end position="113"/>
    </location>
</feature>